<keyword evidence="2 4" id="KW-1015">Disulfide bond</keyword>
<dbReference type="GO" id="GO:0016998">
    <property type="term" value="P:cell wall macromolecule catabolic process"/>
    <property type="evidence" value="ECO:0007669"/>
    <property type="project" value="InterPro"/>
</dbReference>
<evidence type="ECO:0000259" key="6">
    <source>
        <dbReference type="Pfam" id="PF00182"/>
    </source>
</evidence>
<feature type="domain" description="Glycoside hydrolase family 19 catalytic" evidence="6">
    <location>
        <begin position="36"/>
        <end position="237"/>
    </location>
</feature>
<keyword evidence="8" id="KW-1185">Reference proteome</keyword>
<dbReference type="SUPFAM" id="SSF53955">
    <property type="entry name" value="Lysozyme-like"/>
    <property type="match status" value="1"/>
</dbReference>
<evidence type="ECO:0000256" key="1">
    <source>
        <dbReference type="ARBA" id="ARBA00022821"/>
    </source>
</evidence>
<dbReference type="PANTHER" id="PTHR22595:SF79">
    <property type="entry name" value="CHITINASE 12"/>
    <property type="match status" value="1"/>
</dbReference>
<dbReference type="InterPro" id="IPR016283">
    <property type="entry name" value="Glyco_hydro_19"/>
</dbReference>
<dbReference type="EMBL" id="JPRF03000001">
    <property type="protein sequence ID" value="OEV39846.1"/>
    <property type="molecule type" value="Genomic_DNA"/>
</dbReference>
<dbReference type="FunFam" id="3.30.20.10:FF:000001">
    <property type="entry name" value="Endochitinase (Chitinase)"/>
    <property type="match status" value="1"/>
</dbReference>
<evidence type="ECO:0000256" key="2">
    <source>
        <dbReference type="ARBA" id="ARBA00023157"/>
    </source>
</evidence>
<evidence type="ECO:0000256" key="3">
    <source>
        <dbReference type="PIRSR" id="PIRSR001060-1"/>
    </source>
</evidence>
<dbReference type="Proteomes" id="UP000037395">
    <property type="component" value="Unassembled WGS sequence"/>
</dbReference>
<dbReference type="InterPro" id="IPR000726">
    <property type="entry name" value="Glyco_hydro_19_cat"/>
</dbReference>
<feature type="compositionally biased region" description="Low complexity" evidence="5">
    <location>
        <begin position="1"/>
        <end position="17"/>
    </location>
</feature>
<organism evidence="7 8">
    <name type="scientific">Kitasatospora aureofaciens</name>
    <name type="common">Streptomyces aureofaciens</name>
    <dbReference type="NCBI Taxonomy" id="1894"/>
    <lineage>
        <taxon>Bacteria</taxon>
        <taxon>Bacillati</taxon>
        <taxon>Actinomycetota</taxon>
        <taxon>Actinomycetes</taxon>
        <taxon>Kitasatosporales</taxon>
        <taxon>Streptomycetaceae</taxon>
        <taxon>Kitasatospora</taxon>
    </lineage>
</organism>
<dbReference type="GO" id="GO:0006032">
    <property type="term" value="P:chitin catabolic process"/>
    <property type="evidence" value="ECO:0007669"/>
    <property type="project" value="InterPro"/>
</dbReference>
<evidence type="ECO:0000313" key="8">
    <source>
        <dbReference type="Proteomes" id="UP000037395"/>
    </source>
</evidence>
<keyword evidence="1" id="KW-0611">Plant defense</keyword>
<dbReference type="Gene3D" id="1.10.530.10">
    <property type="match status" value="1"/>
</dbReference>
<accession>A0A1E7NGL7</accession>
<evidence type="ECO:0000256" key="4">
    <source>
        <dbReference type="PIRSR" id="PIRSR001060-2"/>
    </source>
</evidence>
<gene>
    <name evidence="7" type="ORF">HS99_0002605</name>
</gene>
<dbReference type="InterPro" id="IPR023346">
    <property type="entry name" value="Lysozyme-like_dom_sf"/>
</dbReference>
<dbReference type="PANTHER" id="PTHR22595">
    <property type="entry name" value="CHITINASE-RELATED"/>
    <property type="match status" value="1"/>
</dbReference>
<sequence>MPTAASASTSTSASASAESKAGPTHATAADQAGFVVSKAQFGRMFPNRNQFYTYEALVGAMSAYPAFAHTGNDQVKRREAAAFLANVSHETGGLRHVVEQNTANYPTYCDAARPYGCPAGRAAYYGRGPLQLSWNFNYKAAGDALHIDLLHNPDLIQTNPQVAWKTALWYWNTQTGPGSMTAHQAIVTDAGFGQTIRSINGAVECNGRNTAEMKDRVDLYQRFAQILGTSPGTNLTC</sequence>
<name>A0A1E7NGL7_KITAU</name>
<dbReference type="AlphaFoldDB" id="A0A1E7NGL7"/>
<dbReference type="Gene3D" id="3.30.20.10">
    <property type="entry name" value="Endochitinase, domain 2"/>
    <property type="match status" value="1"/>
</dbReference>
<dbReference type="Pfam" id="PF00182">
    <property type="entry name" value="Glyco_hydro_19"/>
    <property type="match status" value="1"/>
</dbReference>
<dbReference type="GO" id="GO:0004568">
    <property type="term" value="F:chitinase activity"/>
    <property type="evidence" value="ECO:0007669"/>
    <property type="project" value="InterPro"/>
</dbReference>
<feature type="disulfide bond" evidence="4">
    <location>
        <begin position="109"/>
        <end position="117"/>
    </location>
</feature>
<dbReference type="GO" id="GO:0005975">
    <property type="term" value="P:carbohydrate metabolic process"/>
    <property type="evidence" value="ECO:0007669"/>
    <property type="project" value="InterPro"/>
</dbReference>
<evidence type="ECO:0000256" key="5">
    <source>
        <dbReference type="SAM" id="MobiDB-lite"/>
    </source>
</evidence>
<proteinExistence type="predicted"/>
<evidence type="ECO:0000313" key="7">
    <source>
        <dbReference type="EMBL" id="OEV39846.1"/>
    </source>
</evidence>
<feature type="region of interest" description="Disordered" evidence="5">
    <location>
        <begin position="1"/>
        <end position="24"/>
    </location>
</feature>
<protein>
    <submittedName>
        <fullName evidence="7">Chitinase</fullName>
    </submittedName>
</protein>
<reference evidence="7" key="1">
    <citation type="submission" date="2016-08" db="EMBL/GenBank/DDBJ databases">
        <title>Sequencing, Assembly and Comparative Genomics of S. aureofaciens ATCC 10762.</title>
        <authorList>
            <person name="Gradnigo J.S."/>
            <person name="Johnson N."/>
            <person name="Somerville G.A."/>
        </authorList>
    </citation>
    <scope>NUCLEOTIDE SEQUENCE [LARGE SCALE GENOMIC DNA]</scope>
    <source>
        <strain evidence="7">ATCC 10762</strain>
    </source>
</reference>
<feature type="disulfide bond" evidence="4">
    <location>
        <begin position="205"/>
        <end position="237"/>
    </location>
</feature>
<dbReference type="PIRSF" id="PIRSF001060">
    <property type="entry name" value="Endochitinase"/>
    <property type="match status" value="1"/>
</dbReference>
<dbReference type="CDD" id="cd00325">
    <property type="entry name" value="chitinase_GH19"/>
    <property type="match status" value="1"/>
</dbReference>
<dbReference type="GO" id="GO:0050832">
    <property type="term" value="P:defense response to fungus"/>
    <property type="evidence" value="ECO:0007669"/>
    <property type="project" value="UniProtKB-ARBA"/>
</dbReference>
<feature type="active site" description="Proton donor" evidence="3">
    <location>
        <position position="90"/>
    </location>
</feature>
<comment type="caution">
    <text evidence="7">The sequence shown here is derived from an EMBL/GenBank/DDBJ whole genome shotgun (WGS) entry which is preliminary data.</text>
</comment>